<dbReference type="Gene3D" id="3.40.50.150">
    <property type="entry name" value="Vaccinia Virus protein VP39"/>
    <property type="match status" value="1"/>
</dbReference>
<comment type="caution">
    <text evidence="1">The sequence shown here is derived from an EMBL/GenBank/DDBJ whole genome shotgun (WGS) entry which is preliminary data.</text>
</comment>
<evidence type="ECO:0000313" key="1">
    <source>
        <dbReference type="EMBL" id="MFC4426682.1"/>
    </source>
</evidence>
<keyword evidence="2" id="KW-1185">Reference proteome</keyword>
<dbReference type="GO" id="GO:0032259">
    <property type="term" value="P:methylation"/>
    <property type="evidence" value="ECO:0007669"/>
    <property type="project" value="UniProtKB-KW"/>
</dbReference>
<name>A0ABV8XPX0_9DEIO</name>
<gene>
    <name evidence="1" type="ORF">ACFOZ9_10685</name>
</gene>
<dbReference type="Proteomes" id="UP001595998">
    <property type="component" value="Unassembled WGS sequence"/>
</dbReference>
<dbReference type="SUPFAM" id="SSF53335">
    <property type="entry name" value="S-adenosyl-L-methionine-dependent methyltransferases"/>
    <property type="match status" value="1"/>
</dbReference>
<evidence type="ECO:0000313" key="2">
    <source>
        <dbReference type="Proteomes" id="UP001595998"/>
    </source>
</evidence>
<dbReference type="GO" id="GO:0008168">
    <property type="term" value="F:methyltransferase activity"/>
    <property type="evidence" value="ECO:0007669"/>
    <property type="project" value="UniProtKB-KW"/>
</dbReference>
<dbReference type="EMBL" id="JBHSEH010000009">
    <property type="protein sequence ID" value="MFC4426682.1"/>
    <property type="molecule type" value="Genomic_DNA"/>
</dbReference>
<reference evidence="2" key="1">
    <citation type="journal article" date="2019" name="Int. J. Syst. Evol. Microbiol.">
        <title>The Global Catalogue of Microorganisms (GCM) 10K type strain sequencing project: providing services to taxonomists for standard genome sequencing and annotation.</title>
        <authorList>
            <consortium name="The Broad Institute Genomics Platform"/>
            <consortium name="The Broad Institute Genome Sequencing Center for Infectious Disease"/>
            <person name="Wu L."/>
            <person name="Ma J."/>
        </authorList>
    </citation>
    <scope>NUCLEOTIDE SEQUENCE [LARGE SCALE GENOMIC DNA]</scope>
    <source>
        <strain evidence="2">CCUG 56029</strain>
    </source>
</reference>
<proteinExistence type="predicted"/>
<sequence length="186" mass="20675">MSGGALPLRVILGAGDQRWPGWQPTQRSELDLLDPDTFARFFGGRQADAFLCEHVWEHLEPGEGRQAARLVARYLNPGGFLRVAVPDGHHPEPSYQALVAPGGPGPAADHRVLYTLETFAPLFTAAGLKVRPLEWWDRSGTFHRAEWQPADAPVYRSSHLDHRNESWRQGRGPLGFTSLVLDAVRP</sequence>
<organism evidence="1 2">
    <name type="scientific">Deinococcus navajonensis</name>
    <dbReference type="NCBI Taxonomy" id="309884"/>
    <lineage>
        <taxon>Bacteria</taxon>
        <taxon>Thermotogati</taxon>
        <taxon>Deinococcota</taxon>
        <taxon>Deinococci</taxon>
        <taxon>Deinococcales</taxon>
        <taxon>Deinococcaceae</taxon>
        <taxon>Deinococcus</taxon>
    </lineage>
</organism>
<keyword evidence="1" id="KW-0808">Transferase</keyword>
<accession>A0ABV8XPX0</accession>
<dbReference type="InterPro" id="IPR029063">
    <property type="entry name" value="SAM-dependent_MTases_sf"/>
</dbReference>
<dbReference type="RefSeq" id="WP_380039401.1">
    <property type="nucleotide sequence ID" value="NZ_JBHSEH010000009.1"/>
</dbReference>
<keyword evidence="1" id="KW-0489">Methyltransferase</keyword>
<protein>
    <submittedName>
        <fullName evidence="1">Class I SAM-dependent methyltransferase</fullName>
    </submittedName>
</protein>